<feature type="compositionally biased region" description="Basic and acidic residues" evidence="1">
    <location>
        <begin position="327"/>
        <end position="355"/>
    </location>
</feature>
<gene>
    <name evidence="2" type="ORF">FRACA_960003</name>
</gene>
<protein>
    <submittedName>
        <fullName evidence="2">Uncharacterized protein</fullName>
    </submittedName>
</protein>
<evidence type="ECO:0000313" key="2">
    <source>
        <dbReference type="EMBL" id="SNQ52200.1"/>
    </source>
</evidence>
<accession>A0A2I2L2P5</accession>
<evidence type="ECO:0000313" key="3">
    <source>
        <dbReference type="Proteomes" id="UP000234331"/>
    </source>
</evidence>
<dbReference type="EMBL" id="FZMO01000565">
    <property type="protein sequence ID" value="SNQ52200.1"/>
    <property type="molecule type" value="Genomic_DNA"/>
</dbReference>
<keyword evidence="3" id="KW-1185">Reference proteome</keyword>
<sequence length="355" mass="37962">MGSGGAHRAVGGVDLVGGDDVERRAHPRRVVRRRFQGLPHPVLRIEAAGAVQRAAGVLVATADRVVLVDAAPDLVVRVDPVQMAADADQEQPAALVAGLVAGEAPVAQAVADHGDELGRHEAIEVPVLRNGWYEAVAEQLAHPERVGEPHDELTVAENLGIRTHSDGPTGYTGAVPTDHDPAVLLYPDDAGHDAEWYRFAPQANAPPRRCPPPSSRTVPSVRTEGVSPARRPSGRVAGRPPRRCASVVGTTAAGRDIPLPAGHPAHAVATLGRTPRDLHRRLTRQPGKEQTPDGDEALHVAPRRRRRRGRDRARPAGDTAGRRRHRHDDDHRRQGRPADREGARRAGGDRGGRAG</sequence>
<evidence type="ECO:0000256" key="1">
    <source>
        <dbReference type="SAM" id="MobiDB-lite"/>
    </source>
</evidence>
<dbReference type="AlphaFoldDB" id="A0A2I2L2P5"/>
<proteinExistence type="predicted"/>
<reference evidence="2 3" key="1">
    <citation type="submission" date="2017-06" db="EMBL/GenBank/DDBJ databases">
        <authorList>
            <person name="Kim H.J."/>
            <person name="Triplett B.A."/>
        </authorList>
    </citation>
    <scope>NUCLEOTIDE SEQUENCE [LARGE SCALE GENOMIC DNA]</scope>
    <source>
        <strain evidence="2">FRACA_ARgP5</strain>
    </source>
</reference>
<feature type="compositionally biased region" description="Basic residues" evidence="1">
    <location>
        <begin position="301"/>
        <end position="311"/>
    </location>
</feature>
<dbReference type="Proteomes" id="UP000234331">
    <property type="component" value="Unassembled WGS sequence"/>
</dbReference>
<organism evidence="2 3">
    <name type="scientific">Frankia canadensis</name>
    <dbReference type="NCBI Taxonomy" id="1836972"/>
    <lineage>
        <taxon>Bacteria</taxon>
        <taxon>Bacillati</taxon>
        <taxon>Actinomycetota</taxon>
        <taxon>Actinomycetes</taxon>
        <taxon>Frankiales</taxon>
        <taxon>Frankiaceae</taxon>
        <taxon>Frankia</taxon>
    </lineage>
</organism>
<feature type="region of interest" description="Disordered" evidence="1">
    <location>
        <begin position="202"/>
        <end position="355"/>
    </location>
</feature>
<name>A0A2I2L2P5_9ACTN</name>